<dbReference type="Gene3D" id="3.40.50.720">
    <property type="entry name" value="NAD(P)-binding Rossmann-like Domain"/>
    <property type="match status" value="1"/>
</dbReference>
<evidence type="ECO:0000259" key="1">
    <source>
        <dbReference type="Pfam" id="PF00899"/>
    </source>
</evidence>
<dbReference type="CDD" id="cd01483">
    <property type="entry name" value="E1_enzyme_family"/>
    <property type="match status" value="1"/>
</dbReference>
<evidence type="ECO:0000313" key="2">
    <source>
        <dbReference type="EMBL" id="NLQ23013.1"/>
    </source>
</evidence>
<dbReference type="InterPro" id="IPR045886">
    <property type="entry name" value="ThiF/MoeB/HesA"/>
</dbReference>
<keyword evidence="3" id="KW-1185">Reference proteome</keyword>
<organism evidence="2 3">
    <name type="scientific">Shewanella oncorhynchi</name>
    <dbReference type="NCBI Taxonomy" id="2726434"/>
    <lineage>
        <taxon>Bacteria</taxon>
        <taxon>Pseudomonadati</taxon>
        <taxon>Pseudomonadota</taxon>
        <taxon>Gammaproteobacteria</taxon>
        <taxon>Alteromonadales</taxon>
        <taxon>Shewanellaceae</taxon>
        <taxon>Shewanella</taxon>
    </lineage>
</organism>
<protein>
    <recommendedName>
        <fullName evidence="1">THIF-type NAD/FAD binding fold domain-containing protein</fullName>
    </recommendedName>
</protein>
<feature type="domain" description="THIF-type NAD/FAD binding fold" evidence="1">
    <location>
        <begin position="288"/>
        <end position="451"/>
    </location>
</feature>
<dbReference type="Proteomes" id="UP000527352">
    <property type="component" value="Unassembled WGS sequence"/>
</dbReference>
<sequence>MTEVQKAFIAKVEVALRELGAEIDAFDQKRQLSVWDITLNREGHLWPLRLVTVGWNIDELPAVYWRKPSPIWGWPHVSSSGDVCVSDREGLEYDPEDVSGVIEWILQESTRLLANSCAMAEHDRKFAFADELEGYLRNDGSSSAILDEKLDKAKSLYAEVAFIRRGVSGPITPKVCRVNQGNTKLSACHQERLGILDVTIHQIDGLLSEWGSDWWEAFLSRLQPAQRDIVIAPKNRGVVLRVPNSFGHSLLLLYWGLRQAKKRSTYLLERQDHEYLVQRTGGEPIMRHVIVAGCGSIGSRVAEHLALAGVNKITLVDKDKFSPDNLGRHVLGRQSVSKPKVDELATLLKERMPGVQIEARATNLQTVLANGELAGADAIVLATGNSTLERSIARRAFREKWPSLIVSTSVEAAGLGGHAIAMRSDTPGCLDCLYIDPDTQQSLPNMRTTLIAPGQKVTRQLTGCGAFTPYSALDATRTAVLAAERVLTNIPLYSRWAGEAVLAKAEGIQPSATYEALRTQRIASDVIPSEFAQPRCPCCSV</sequence>
<accession>A0ABX1KNX3</accession>
<dbReference type="Pfam" id="PF00899">
    <property type="entry name" value="ThiF"/>
    <property type="match status" value="1"/>
</dbReference>
<comment type="caution">
    <text evidence="2">The sequence shown here is derived from an EMBL/GenBank/DDBJ whole genome shotgun (WGS) entry which is preliminary data.</text>
</comment>
<dbReference type="EMBL" id="JABAEB010000005">
    <property type="protein sequence ID" value="NLQ23013.1"/>
    <property type="molecule type" value="Genomic_DNA"/>
</dbReference>
<proteinExistence type="predicted"/>
<dbReference type="PANTHER" id="PTHR43267">
    <property type="entry name" value="TRNA THREONYLCARBAMOYLADENOSINE DEHYDRATASE"/>
    <property type="match status" value="1"/>
</dbReference>
<dbReference type="PANTHER" id="PTHR43267:SF1">
    <property type="entry name" value="TRNA THREONYLCARBAMOYLADENOSINE DEHYDRATASE"/>
    <property type="match status" value="1"/>
</dbReference>
<gene>
    <name evidence="2" type="ORF">HGO26_08995</name>
</gene>
<dbReference type="InterPro" id="IPR000594">
    <property type="entry name" value="ThiF_NAD_FAD-bd"/>
</dbReference>
<evidence type="ECO:0000313" key="3">
    <source>
        <dbReference type="Proteomes" id="UP000527352"/>
    </source>
</evidence>
<reference evidence="2 3" key="1">
    <citation type="submission" date="2020-04" db="EMBL/GenBank/DDBJ databases">
        <title>The first description of lens atrophy caused by putative novel Shewanella sp. that is a new emerging pathogen for cultured rainbow trout?</title>
        <authorList>
            <person name="Saticioglu I.B."/>
            <person name="Duman M."/>
            <person name="Altun S."/>
        </authorList>
    </citation>
    <scope>NUCLEOTIDE SEQUENCE [LARGE SCALE GENOMIC DNA]</scope>
    <source>
        <strain evidence="2 3">S-1</strain>
    </source>
</reference>
<dbReference type="RefSeq" id="WP_168824682.1">
    <property type="nucleotide sequence ID" value="NZ_JABAEB010000005.1"/>
</dbReference>
<dbReference type="InterPro" id="IPR035985">
    <property type="entry name" value="Ubiquitin-activating_enz"/>
</dbReference>
<name>A0ABX1KNX3_9GAMM</name>
<dbReference type="SUPFAM" id="SSF69572">
    <property type="entry name" value="Activating enzymes of the ubiquitin-like proteins"/>
    <property type="match status" value="1"/>
</dbReference>